<keyword evidence="1" id="KW-0472">Membrane</keyword>
<feature type="transmembrane region" description="Helical" evidence="1">
    <location>
        <begin position="6"/>
        <end position="24"/>
    </location>
</feature>
<reference evidence="2 3" key="1">
    <citation type="journal article" date="2020" name="Microbiol. Res.">
        <title>Flavobacterium pokkalii sp. nov., a novel plant growth promoting native rhizobacteria isolated from pokkali rice grown in coastal saline affected agricultural regions of southern India, Kerala.</title>
        <authorList>
            <person name="Menon R.R."/>
            <person name="Kumari S."/>
            <person name="Viver T."/>
            <person name="Rameshkumar N."/>
        </authorList>
    </citation>
    <scope>NUCLEOTIDE SEQUENCE [LARGE SCALE GENOMIC DNA]</scope>
    <source>
        <strain evidence="2 3">L1I52</strain>
    </source>
</reference>
<feature type="transmembrane region" description="Helical" evidence="1">
    <location>
        <begin position="36"/>
        <end position="58"/>
    </location>
</feature>
<evidence type="ECO:0000256" key="1">
    <source>
        <dbReference type="SAM" id="Phobius"/>
    </source>
</evidence>
<comment type="caution">
    <text evidence="2">The sequence shown here is derived from an EMBL/GenBank/DDBJ whole genome shotgun (WGS) entry which is preliminary data.</text>
</comment>
<evidence type="ECO:0000313" key="3">
    <source>
        <dbReference type="Proteomes" id="UP000661715"/>
    </source>
</evidence>
<dbReference type="EMBL" id="NASZ01000025">
    <property type="protein sequence ID" value="MBD0726330.1"/>
    <property type="molecule type" value="Genomic_DNA"/>
</dbReference>
<keyword evidence="3" id="KW-1185">Reference proteome</keyword>
<keyword evidence="1" id="KW-0812">Transmembrane</keyword>
<proteinExistence type="predicted"/>
<evidence type="ECO:0000313" key="2">
    <source>
        <dbReference type="EMBL" id="MBD0726330.1"/>
    </source>
</evidence>
<dbReference type="PANTHER" id="PTHR37947:SF1">
    <property type="entry name" value="BLL2462 PROTEIN"/>
    <property type="match status" value="1"/>
</dbReference>
<dbReference type="PANTHER" id="PTHR37947">
    <property type="entry name" value="BLL2462 PROTEIN"/>
    <property type="match status" value="1"/>
</dbReference>
<dbReference type="RefSeq" id="WP_188221384.1">
    <property type="nucleotide sequence ID" value="NZ_NASZ01000025.1"/>
</dbReference>
<evidence type="ECO:0008006" key="4">
    <source>
        <dbReference type="Google" id="ProtNLM"/>
    </source>
</evidence>
<sequence length="675" mass="77088">MTTNTILLIVLSLLIAGGLSYFHYYYKAKSKLKVNLLLAFLRFLAIFGLLILLINPIITSSNTVIEKPILAIVSDNSSSVSYLKADKKAKEIHSKLVNNKDLQQKFKIQSYQFDVDFLAFQNLNFKGKQTNLDVVAKDLKAINRNKFYPTVLLTDGNQTTGNDYVFRFDDSNKIFPIVLGDTTEVLDLKINQLNVNKYAFLKNQFPVEVFLQYSGSKNISANFQISKSNTILSNQKLSFSPTKNTAVLNVFLTADKTGTQLYKASLISTEKEKNSYNNTKNFAVEIIDQKTNVALISEINHPDIAALKRSIESNAQRKVSIVKPKQISDLNNYNVLVFYQPTSEFSNVFETNKNAKINSFIITGTHTDFNFLNQQQTNLNFKMAAQKENYLAVFNSQFNLFAVDNIDFENFPPLENLYGKIQSSSNTSILLSSKIRAINTGMPLLAFSENQGNRSAFLLGENSWKWRMESHNQTNSFDKYDVFIAKIIQFLTTNTIKKSLVVNHESFYNSGENIEITAQYFNKNYEFDEKAHLSISLVNSKTKQTKRYDLLKTNNAYKVNLDGLSAGNYNFTVKELNSKTTYSGHFEIIDFDIEKQFVNPDIDRLEQLAEISKGKLYFPDQTDVLIQQLLTDENYKTIEKTNSSQTPLIDWKYLLLLICSLFAAEWFIRKYNGLL</sequence>
<keyword evidence="1" id="KW-1133">Transmembrane helix</keyword>
<organism evidence="2 3">
    <name type="scientific">Flavobacterium pokkalii</name>
    <dbReference type="NCBI Taxonomy" id="1940408"/>
    <lineage>
        <taxon>Bacteria</taxon>
        <taxon>Pseudomonadati</taxon>
        <taxon>Bacteroidota</taxon>
        <taxon>Flavobacteriia</taxon>
        <taxon>Flavobacteriales</taxon>
        <taxon>Flavobacteriaceae</taxon>
        <taxon>Flavobacterium</taxon>
    </lineage>
</organism>
<dbReference type="Proteomes" id="UP000661715">
    <property type="component" value="Unassembled WGS sequence"/>
</dbReference>
<accession>A0ABR7UTT0</accession>
<gene>
    <name evidence="2" type="ORF">B6A10_14210</name>
</gene>
<protein>
    <recommendedName>
        <fullName evidence="4">VWA domain-containing protein</fullName>
    </recommendedName>
</protein>
<name>A0ABR7UTT0_9FLAO</name>